<evidence type="ECO:0000313" key="2">
    <source>
        <dbReference type="EMBL" id="MBM3275470.1"/>
    </source>
</evidence>
<dbReference type="InterPro" id="IPR029045">
    <property type="entry name" value="ClpP/crotonase-like_dom_sf"/>
</dbReference>
<protein>
    <submittedName>
        <fullName evidence="2">Enoyl-CoA hydratase/isomerase family protein</fullName>
    </submittedName>
</protein>
<dbReference type="GO" id="GO:0003824">
    <property type="term" value="F:catalytic activity"/>
    <property type="evidence" value="ECO:0007669"/>
    <property type="project" value="UniProtKB-ARBA"/>
</dbReference>
<evidence type="ECO:0000256" key="1">
    <source>
        <dbReference type="ARBA" id="ARBA00005254"/>
    </source>
</evidence>
<dbReference type="CDD" id="cd06558">
    <property type="entry name" value="crotonase-like"/>
    <property type="match status" value="1"/>
</dbReference>
<gene>
    <name evidence="2" type="ORF">FJZ00_09965</name>
</gene>
<dbReference type="InterPro" id="IPR001753">
    <property type="entry name" value="Enoyl-CoA_hydra/iso"/>
</dbReference>
<dbReference type="PANTHER" id="PTHR43459">
    <property type="entry name" value="ENOYL-COA HYDRATASE"/>
    <property type="match status" value="1"/>
</dbReference>
<dbReference type="AlphaFoldDB" id="A0A937X6Z4"/>
<dbReference type="PANTHER" id="PTHR43459:SF1">
    <property type="entry name" value="EG:BACN32G11.4 PROTEIN"/>
    <property type="match status" value="1"/>
</dbReference>
<name>A0A937X6Z4_9BACT</name>
<dbReference type="InterPro" id="IPR014748">
    <property type="entry name" value="Enoyl-CoA_hydra_C"/>
</dbReference>
<accession>A0A937X6Z4</accession>
<dbReference type="Gene3D" id="1.10.12.10">
    <property type="entry name" value="Lyase 2-enoyl-coa Hydratase, Chain A, domain 2"/>
    <property type="match status" value="1"/>
</dbReference>
<proteinExistence type="inferred from homology"/>
<reference evidence="2 3" key="1">
    <citation type="submission" date="2019-03" db="EMBL/GenBank/DDBJ databases">
        <title>Lake Tanganyika Metagenome-Assembled Genomes (MAGs).</title>
        <authorList>
            <person name="Tran P."/>
        </authorList>
    </citation>
    <scope>NUCLEOTIDE SEQUENCE [LARGE SCALE GENOMIC DNA]</scope>
    <source>
        <strain evidence="2">K_DeepCast_65m_m2_236</strain>
    </source>
</reference>
<dbReference type="EMBL" id="VGJX01000587">
    <property type="protein sequence ID" value="MBM3275470.1"/>
    <property type="molecule type" value="Genomic_DNA"/>
</dbReference>
<evidence type="ECO:0000313" key="3">
    <source>
        <dbReference type="Proteomes" id="UP000703893"/>
    </source>
</evidence>
<dbReference type="Pfam" id="PF00378">
    <property type="entry name" value="ECH_1"/>
    <property type="match status" value="1"/>
</dbReference>
<dbReference type="Gene3D" id="3.90.226.10">
    <property type="entry name" value="2-enoyl-CoA Hydratase, Chain A, domain 1"/>
    <property type="match status" value="1"/>
</dbReference>
<comment type="caution">
    <text evidence="2">The sequence shown here is derived from an EMBL/GenBank/DDBJ whole genome shotgun (WGS) entry which is preliminary data.</text>
</comment>
<dbReference type="Proteomes" id="UP000703893">
    <property type="component" value="Unassembled WGS sequence"/>
</dbReference>
<comment type="similarity">
    <text evidence="1">Belongs to the enoyl-CoA hydratase/isomerase family.</text>
</comment>
<organism evidence="2 3">
    <name type="scientific">Candidatus Tanganyikabacteria bacterium</name>
    <dbReference type="NCBI Taxonomy" id="2961651"/>
    <lineage>
        <taxon>Bacteria</taxon>
        <taxon>Bacillati</taxon>
        <taxon>Candidatus Sericytochromatia</taxon>
        <taxon>Candidatus Tanganyikabacteria</taxon>
    </lineage>
</organism>
<sequence length="261" mass="28020">MAFETVLYDVADGIATITLNRPDKRNAFDDQMKADMTQALKDAEKDKIVRCVLITGAGAGFSAGQDLGSRLDNPAEVPVGEMLRKLYHPFVIKIRSMQKPVIAAVNGAAAGMGMSLALACDYRVLADNAYMICAFVKIGLIPDCGTTYFLPRYVGMGRAFEIAAKGEKIDAARCLDWGLANEVVPADKLLEAAKAAAASFAAGPTAAHGLLKRALNHSIGLHFEEQLEYESYVQQIAARTADFAEGVKAFSEKRPPAFAGR</sequence>
<dbReference type="SUPFAM" id="SSF52096">
    <property type="entry name" value="ClpP/crotonase"/>
    <property type="match status" value="1"/>
</dbReference>